<dbReference type="InterPro" id="IPR041657">
    <property type="entry name" value="HTH_17"/>
</dbReference>
<dbReference type="EMBL" id="SJTH01000067">
    <property type="protein sequence ID" value="TCJ01339.1"/>
    <property type="molecule type" value="Genomic_DNA"/>
</dbReference>
<reference evidence="2 3" key="1">
    <citation type="submission" date="2019-03" db="EMBL/GenBank/DDBJ databases">
        <authorList>
            <person name="Jensen L."/>
            <person name="Storgaard J."/>
            <person name="Sulaj E."/>
            <person name="Schramm A."/>
            <person name="Marshall I.P.G."/>
        </authorList>
    </citation>
    <scope>NUCLEOTIDE SEQUENCE [LARGE SCALE GENOMIC DNA]</scope>
    <source>
        <strain evidence="2 3">2017H2G3</strain>
    </source>
</reference>
<evidence type="ECO:0000259" key="1">
    <source>
        <dbReference type="Pfam" id="PF12728"/>
    </source>
</evidence>
<keyword evidence="2" id="KW-0238">DNA-binding</keyword>
<proteinExistence type="predicted"/>
<name>A0A4R1ATP6_9BACI</name>
<evidence type="ECO:0000313" key="2">
    <source>
        <dbReference type="EMBL" id="TCJ01339.1"/>
    </source>
</evidence>
<comment type="caution">
    <text evidence="2">The sequence shown here is derived from an EMBL/GenBank/DDBJ whole genome shotgun (WGS) entry which is preliminary data.</text>
</comment>
<dbReference type="SUPFAM" id="SSF46955">
    <property type="entry name" value="Putative DNA-binding domain"/>
    <property type="match status" value="1"/>
</dbReference>
<dbReference type="Pfam" id="PF12728">
    <property type="entry name" value="HTH_17"/>
    <property type="match status" value="1"/>
</dbReference>
<dbReference type="InterPro" id="IPR009061">
    <property type="entry name" value="DNA-bd_dom_put_sf"/>
</dbReference>
<organism evidence="2 3">
    <name type="scientific">Cytobacillus praedii</name>
    <dbReference type="NCBI Taxonomy" id="1742358"/>
    <lineage>
        <taxon>Bacteria</taxon>
        <taxon>Bacillati</taxon>
        <taxon>Bacillota</taxon>
        <taxon>Bacilli</taxon>
        <taxon>Bacillales</taxon>
        <taxon>Bacillaceae</taxon>
        <taxon>Cytobacillus</taxon>
    </lineage>
</organism>
<dbReference type="AlphaFoldDB" id="A0A4R1ATP6"/>
<dbReference type="Gene3D" id="1.10.10.10">
    <property type="entry name" value="Winged helix-like DNA-binding domain superfamily/Winged helix DNA-binding domain"/>
    <property type="match status" value="1"/>
</dbReference>
<dbReference type="InterPro" id="IPR010093">
    <property type="entry name" value="SinI_DNA-bd"/>
</dbReference>
<protein>
    <submittedName>
        <fullName evidence="2">DNA-binding protein</fullName>
    </submittedName>
</protein>
<dbReference type="InterPro" id="IPR036388">
    <property type="entry name" value="WH-like_DNA-bd_sf"/>
</dbReference>
<dbReference type="Proteomes" id="UP000293846">
    <property type="component" value="Unassembled WGS sequence"/>
</dbReference>
<accession>A0A4R1ATP6</accession>
<keyword evidence="3" id="KW-1185">Reference proteome</keyword>
<dbReference type="NCBIfam" id="TIGR01764">
    <property type="entry name" value="excise"/>
    <property type="match status" value="1"/>
</dbReference>
<sequence length="62" mass="7500">MQRKTLTAQEIAKYIGVHVDTIYTMVRQREIPHVRVRRRILFNVETIDAWMRNQEQKSLEAM</sequence>
<dbReference type="GO" id="GO:0003677">
    <property type="term" value="F:DNA binding"/>
    <property type="evidence" value="ECO:0007669"/>
    <property type="project" value="UniProtKB-KW"/>
</dbReference>
<dbReference type="OrthoDB" id="515428at2"/>
<evidence type="ECO:0000313" key="3">
    <source>
        <dbReference type="Proteomes" id="UP000293846"/>
    </source>
</evidence>
<gene>
    <name evidence="2" type="ORF">E0Y62_24500</name>
</gene>
<feature type="domain" description="Helix-turn-helix" evidence="1">
    <location>
        <begin position="6"/>
        <end position="54"/>
    </location>
</feature>
<dbReference type="RefSeq" id="WP_131239020.1">
    <property type="nucleotide sequence ID" value="NZ_SJTH01000067.1"/>
</dbReference>